<proteinExistence type="predicted"/>
<accession>A0A6C0LWU7</accession>
<organism evidence="1">
    <name type="scientific">viral metagenome</name>
    <dbReference type="NCBI Taxonomy" id="1070528"/>
    <lineage>
        <taxon>unclassified sequences</taxon>
        <taxon>metagenomes</taxon>
        <taxon>organismal metagenomes</taxon>
    </lineage>
</organism>
<reference evidence="1" key="1">
    <citation type="journal article" date="2020" name="Nature">
        <title>Giant virus diversity and host interactions through global metagenomics.</title>
        <authorList>
            <person name="Schulz F."/>
            <person name="Roux S."/>
            <person name="Paez-Espino D."/>
            <person name="Jungbluth S."/>
            <person name="Walsh D.A."/>
            <person name="Denef V.J."/>
            <person name="McMahon K.D."/>
            <person name="Konstantinidis K.T."/>
            <person name="Eloe-Fadrosh E.A."/>
            <person name="Kyrpides N.C."/>
            <person name="Woyke T."/>
        </authorList>
    </citation>
    <scope>NUCLEOTIDE SEQUENCE</scope>
    <source>
        <strain evidence="1">GVMAG-S-1017244-22</strain>
    </source>
</reference>
<sequence length="211" mass="25978">MNYLHIIPYDIYIQIYKYIYNDCMKELIFNYKNKRENKYKYKFIKNILNDENKIYYTSLSIFNMVSLGIINKNDKCEESYYRNKTEELEELYYLSEININNFLQFHYNILITELPDNFKEATCIKLKLSNIDILLGFEEDNELIYFPIYYFLKDELRSWLELIYYTNKLFTKFLLIHNLIININFFTLYKFDTIIENGFTIIVPYFDEHII</sequence>
<evidence type="ECO:0000313" key="1">
    <source>
        <dbReference type="EMBL" id="QHU34853.1"/>
    </source>
</evidence>
<name>A0A6C0LWU7_9ZZZZ</name>
<dbReference type="AlphaFoldDB" id="A0A6C0LWU7"/>
<protein>
    <submittedName>
        <fullName evidence="1">Uncharacterized protein</fullName>
    </submittedName>
</protein>
<dbReference type="EMBL" id="MN740581">
    <property type="protein sequence ID" value="QHU34853.1"/>
    <property type="molecule type" value="Genomic_DNA"/>
</dbReference>